<keyword evidence="9" id="KW-1185">Reference proteome</keyword>
<keyword evidence="7" id="KW-0863">Zinc-finger</keyword>
<dbReference type="Proteomes" id="UP001154282">
    <property type="component" value="Unassembled WGS sequence"/>
</dbReference>
<comment type="subcellular location">
    <subcellularLocation>
        <location evidence="1 7">Nucleus</location>
    </subcellularLocation>
</comment>
<keyword evidence="5 7" id="KW-0234">DNA repair</keyword>
<dbReference type="InterPro" id="IPR004600">
    <property type="entry name" value="TFIIH_Tfb4/GTF2H3"/>
</dbReference>
<gene>
    <name evidence="8" type="ORF">LITE_LOCUS48463</name>
</gene>
<evidence type="ECO:0000256" key="2">
    <source>
        <dbReference type="ARBA" id="ARBA00022723"/>
    </source>
</evidence>
<protein>
    <recommendedName>
        <fullName evidence="7">General transcription and DNA repair factor IIH subunit TFB4</fullName>
    </recommendedName>
    <alternativeName>
        <fullName evidence="7">RNA polymerase II transcription factor B subunit 4</fullName>
    </alternativeName>
</protein>
<proteinExistence type="inferred from homology"/>
<dbReference type="PANTHER" id="PTHR12831:SF0">
    <property type="entry name" value="GENERAL TRANSCRIPTION FACTOR IIH SUBUNIT 3"/>
    <property type="match status" value="1"/>
</dbReference>
<evidence type="ECO:0000256" key="4">
    <source>
        <dbReference type="ARBA" id="ARBA00022833"/>
    </source>
</evidence>
<keyword evidence="7" id="KW-0805">Transcription regulation</keyword>
<comment type="caution">
    <text evidence="8">The sequence shown here is derived from an EMBL/GenBank/DDBJ whole genome shotgun (WGS) entry which is preliminary data.</text>
</comment>
<dbReference type="EMBL" id="CAMGYJ010000011">
    <property type="protein sequence ID" value="CAI0557726.1"/>
    <property type="molecule type" value="Genomic_DNA"/>
</dbReference>
<evidence type="ECO:0000256" key="6">
    <source>
        <dbReference type="ARBA" id="ARBA00023242"/>
    </source>
</evidence>
<dbReference type="AlphaFoldDB" id="A0AAV0RKE3"/>
<feature type="non-terminal residue" evidence="8">
    <location>
        <position position="88"/>
    </location>
</feature>
<dbReference type="Pfam" id="PF03850">
    <property type="entry name" value="Tfb4"/>
    <property type="match status" value="1"/>
</dbReference>
<organism evidence="8 9">
    <name type="scientific">Linum tenue</name>
    <dbReference type="NCBI Taxonomy" id="586396"/>
    <lineage>
        <taxon>Eukaryota</taxon>
        <taxon>Viridiplantae</taxon>
        <taxon>Streptophyta</taxon>
        <taxon>Embryophyta</taxon>
        <taxon>Tracheophyta</taxon>
        <taxon>Spermatophyta</taxon>
        <taxon>Magnoliopsida</taxon>
        <taxon>eudicotyledons</taxon>
        <taxon>Gunneridae</taxon>
        <taxon>Pentapetalae</taxon>
        <taxon>rosids</taxon>
        <taxon>fabids</taxon>
        <taxon>Malpighiales</taxon>
        <taxon>Linaceae</taxon>
        <taxon>Linum</taxon>
    </lineage>
</organism>
<dbReference type="GO" id="GO:0008270">
    <property type="term" value="F:zinc ion binding"/>
    <property type="evidence" value="ECO:0007669"/>
    <property type="project" value="UniProtKB-KW"/>
</dbReference>
<keyword evidence="4 7" id="KW-0862">Zinc</keyword>
<reference evidence="8" key="1">
    <citation type="submission" date="2022-08" db="EMBL/GenBank/DDBJ databases">
        <authorList>
            <person name="Gutierrez-Valencia J."/>
        </authorList>
    </citation>
    <scope>NUCLEOTIDE SEQUENCE</scope>
</reference>
<evidence type="ECO:0000256" key="5">
    <source>
        <dbReference type="ARBA" id="ARBA00023204"/>
    </source>
</evidence>
<accession>A0AAV0RKE3</accession>
<dbReference type="GO" id="GO:0006355">
    <property type="term" value="P:regulation of DNA-templated transcription"/>
    <property type="evidence" value="ECO:0007669"/>
    <property type="project" value="InterPro"/>
</dbReference>
<dbReference type="GO" id="GO:0006289">
    <property type="term" value="P:nucleotide-excision repair"/>
    <property type="evidence" value="ECO:0007669"/>
    <property type="project" value="UniProtKB-UniRule"/>
</dbReference>
<keyword evidence="7" id="KW-0804">Transcription</keyword>
<evidence type="ECO:0000256" key="3">
    <source>
        <dbReference type="ARBA" id="ARBA00022763"/>
    </source>
</evidence>
<name>A0AAV0RKE3_9ROSI</name>
<dbReference type="PANTHER" id="PTHR12831">
    <property type="entry name" value="TRANSCRIPTION INITIATION FACTOR IIH TFIIH , POLYPEPTIDE 3-RELATED"/>
    <property type="match status" value="1"/>
</dbReference>
<keyword evidence="6 7" id="KW-0539">Nucleus</keyword>
<sequence>MVPIDCCYVGSHNSAFLQQIVFAVDLHSRSFLQLPRPAGVDFRASCFCHKKQSIWAMYVLFACRYSVSIMINVQLVGKYFPWSSPTDL</sequence>
<comment type="function">
    <text evidence="7">Component of the general transcription and DNA repair factor IIH (TFIIH) core complex, which is involved in general and transcription-coupled nucleotide excision repair (NER) of damaged DNA and, when complexed to CAK, in RNA transcription by RNA polymerase II. In NER, TFIIH acts by opening DNA around the lesion to allow the excision of the damaged oligonucleotide and its replacement by a new DNA fragment. In transcription, TFIIH has an essential role in transcription initiation. When the pre-initiation complex (PIC) has been established, TFIIH is required for promoter opening and promoter escape. Phosphorylation of the C-terminal tail (CTD) of the largest subunit of RNA polymerase II by the kinase module CAK controls the initiation of transcription.</text>
</comment>
<comment type="subunit">
    <text evidence="7">Component of the 7-subunit TFIIH core complex composed of XPB, XPD, TFB1/GTF2H1, GTF2H2/P44, TFB4/GTF2H3, TFB2/GTF2H4 and TFB5/GTF2H5, which is active in NER. The core complex associates with the 3-subunit CDK-activating kinase (CAK) module composed of CYCH1/cyclin H1, CDKD and MAT1/At4g30820 to form the 10-subunit holoenzyme (holo-TFIIH) active in transcription.</text>
</comment>
<comment type="similarity">
    <text evidence="7">Belongs to the TFB4 family.</text>
</comment>
<dbReference type="GO" id="GO:0000439">
    <property type="term" value="C:transcription factor TFIIH core complex"/>
    <property type="evidence" value="ECO:0007669"/>
    <property type="project" value="UniProtKB-UniRule"/>
</dbReference>
<evidence type="ECO:0000313" key="9">
    <source>
        <dbReference type="Proteomes" id="UP001154282"/>
    </source>
</evidence>
<keyword evidence="2 7" id="KW-0479">Metal-binding</keyword>
<keyword evidence="3 7" id="KW-0227">DNA damage</keyword>
<evidence type="ECO:0000313" key="8">
    <source>
        <dbReference type="EMBL" id="CAI0557726.1"/>
    </source>
</evidence>
<evidence type="ECO:0000256" key="1">
    <source>
        <dbReference type="ARBA" id="ARBA00004123"/>
    </source>
</evidence>
<evidence type="ECO:0000256" key="7">
    <source>
        <dbReference type="RuleBase" id="RU368090"/>
    </source>
</evidence>
<dbReference type="GO" id="GO:0005675">
    <property type="term" value="C:transcription factor TFIIH holo complex"/>
    <property type="evidence" value="ECO:0007669"/>
    <property type="project" value="UniProtKB-UniRule"/>
</dbReference>